<dbReference type="SUPFAM" id="SSF55826">
    <property type="entry name" value="YbaK/ProRS associated domain"/>
    <property type="match status" value="1"/>
</dbReference>
<dbReference type="GO" id="GO:0002161">
    <property type="term" value="F:aminoacyl-tRNA deacylase activity"/>
    <property type="evidence" value="ECO:0007669"/>
    <property type="project" value="InterPro"/>
</dbReference>
<evidence type="ECO:0000259" key="1">
    <source>
        <dbReference type="Pfam" id="PF04073"/>
    </source>
</evidence>
<dbReference type="Gene3D" id="3.90.960.10">
    <property type="entry name" value="YbaK/aminoacyl-tRNA synthetase-associated domain"/>
    <property type="match status" value="1"/>
</dbReference>
<evidence type="ECO:0000313" key="3">
    <source>
        <dbReference type="Proteomes" id="UP000051221"/>
    </source>
</evidence>
<dbReference type="AlphaFoldDB" id="A0A0Q2N5A4"/>
<accession>A0A0Q2N5A4</accession>
<dbReference type="InterPro" id="IPR036754">
    <property type="entry name" value="YbaK/aa-tRNA-synt-asso_dom_sf"/>
</dbReference>
<dbReference type="InParanoid" id="A0A0Q2N5A4"/>
<dbReference type="Proteomes" id="UP000051221">
    <property type="component" value="Unassembled WGS sequence"/>
</dbReference>
<proteinExistence type="predicted"/>
<gene>
    <name evidence="2" type="ORF">AMR76_04990</name>
</gene>
<keyword evidence="3" id="KW-1185">Reference proteome</keyword>
<name>A0A0Q2N5A4_VIBFU</name>
<sequence>MTMETRFDHYLRDHHIPYQRVVHRHSNSSLHSAHSAAIQPMHLAKGVVLEDHDGKHLMAILPANAKVSLHVLNDEYRANYHLVKERDIYRLFDDCDRGAVPPIGAPYHMNMVCDQALTELDHVYMESGDHETLIRLDREAFNQLIGHSRCLRFGSELFH</sequence>
<protein>
    <recommendedName>
        <fullName evidence="1">YbaK/aminoacyl-tRNA synthetase-associated domain-containing protein</fullName>
    </recommendedName>
</protein>
<reference evidence="2 3" key="1">
    <citation type="submission" date="2015-08" db="EMBL/GenBank/DDBJ databases">
        <title>Antibacterial properties of a collection of Vibrionaceae strains.</title>
        <authorList>
            <person name="Giubergia S."/>
        </authorList>
    </citation>
    <scope>NUCLEOTIDE SEQUENCE [LARGE SCALE GENOMIC DNA]</scope>
    <source>
        <strain evidence="2 3">S0821</strain>
    </source>
</reference>
<dbReference type="RefSeq" id="WP_055465475.1">
    <property type="nucleotide sequence ID" value="NZ_CAWQRI010000071.1"/>
</dbReference>
<evidence type="ECO:0000313" key="2">
    <source>
        <dbReference type="EMBL" id="KQH87079.1"/>
    </source>
</evidence>
<dbReference type="Pfam" id="PF04073">
    <property type="entry name" value="tRNA_edit"/>
    <property type="match status" value="1"/>
</dbReference>
<comment type="caution">
    <text evidence="2">The sequence shown here is derived from an EMBL/GenBank/DDBJ whole genome shotgun (WGS) entry which is preliminary data.</text>
</comment>
<dbReference type="CDD" id="cd04332">
    <property type="entry name" value="YbaK_like"/>
    <property type="match status" value="1"/>
</dbReference>
<feature type="domain" description="YbaK/aminoacyl-tRNA synthetase-associated" evidence="1">
    <location>
        <begin position="33"/>
        <end position="140"/>
    </location>
</feature>
<organism evidence="2 3">
    <name type="scientific">Vibrio furnissii</name>
    <dbReference type="NCBI Taxonomy" id="29494"/>
    <lineage>
        <taxon>Bacteria</taxon>
        <taxon>Pseudomonadati</taxon>
        <taxon>Pseudomonadota</taxon>
        <taxon>Gammaproteobacteria</taxon>
        <taxon>Vibrionales</taxon>
        <taxon>Vibrionaceae</taxon>
        <taxon>Vibrio</taxon>
    </lineage>
</organism>
<dbReference type="InterPro" id="IPR007214">
    <property type="entry name" value="YbaK/aa-tRNA-synth-assoc-dom"/>
</dbReference>
<dbReference type="EMBL" id="LKHS01000004">
    <property type="protein sequence ID" value="KQH87079.1"/>
    <property type="molecule type" value="Genomic_DNA"/>
</dbReference>